<reference evidence="5 6" key="1">
    <citation type="submission" date="2020-01" db="EMBL/GenBank/DDBJ databases">
        <title>Genomes of bacteria type strains.</title>
        <authorList>
            <person name="Chen J."/>
            <person name="Zhu S."/>
            <person name="Chen J."/>
        </authorList>
    </citation>
    <scope>NUCLEOTIDE SEQUENCE [LARGE SCALE GENOMIC DNA]</scope>
    <source>
        <strain evidence="5 6">KCTC 52919</strain>
    </source>
</reference>
<dbReference type="GO" id="GO:0003677">
    <property type="term" value="F:DNA binding"/>
    <property type="evidence" value="ECO:0007669"/>
    <property type="project" value="UniProtKB-KW"/>
</dbReference>
<dbReference type="Pfam" id="PF00717">
    <property type="entry name" value="Peptidase_S24"/>
    <property type="match status" value="1"/>
</dbReference>
<dbReference type="InterPro" id="IPR036286">
    <property type="entry name" value="LexA/Signal_pep-like_sf"/>
</dbReference>
<dbReference type="EMBL" id="JAAAMJ010000012">
    <property type="protein sequence ID" value="NDV87994.1"/>
    <property type="molecule type" value="Genomic_DNA"/>
</dbReference>
<evidence type="ECO:0000256" key="1">
    <source>
        <dbReference type="ARBA" id="ARBA00023015"/>
    </source>
</evidence>
<evidence type="ECO:0000313" key="6">
    <source>
        <dbReference type="Proteomes" id="UP000476332"/>
    </source>
</evidence>
<sequence length="234" mass="26159">MEYPLKANVEQRLRELGRTPAEATRRGGLERTFIHDILSGRKKSVRGPNVERLARGLDATLEWVWSAQNEPGDETRLHPAPAPIPNASFPPRYERFPQGETVPLLGQSVTGPNGRFVLNGSEVGRLFRPPNLLGVEGAYAVKVYGTSMEPRFKAGEAVWINPHEPVRAGDDVVVQIFEEASDEAPHTYIKEFVSQSSKMLRLKQHNPDDGETEDLTFETSRVFSVHKIVFHAPV</sequence>
<dbReference type="InterPro" id="IPR039418">
    <property type="entry name" value="LexA-like"/>
</dbReference>
<keyword evidence="1" id="KW-0805">Transcription regulation</keyword>
<evidence type="ECO:0000256" key="3">
    <source>
        <dbReference type="ARBA" id="ARBA00023163"/>
    </source>
</evidence>
<protein>
    <submittedName>
        <fullName evidence="5">Repressor protein C</fullName>
    </submittedName>
</protein>
<dbReference type="AlphaFoldDB" id="A0A6L9MJD1"/>
<keyword evidence="3" id="KW-0804">Transcription</keyword>
<gene>
    <name evidence="5" type="ORF">GTW51_14915</name>
</gene>
<dbReference type="Gene3D" id="2.10.109.10">
    <property type="entry name" value="Umud Fragment, subunit A"/>
    <property type="match status" value="1"/>
</dbReference>
<comment type="caution">
    <text evidence="5">The sequence shown here is derived from an EMBL/GenBank/DDBJ whole genome shotgun (WGS) entry which is preliminary data.</text>
</comment>
<keyword evidence="6" id="KW-1185">Reference proteome</keyword>
<proteinExistence type="predicted"/>
<dbReference type="InterPro" id="IPR015927">
    <property type="entry name" value="Peptidase_S24_S26A/B/C"/>
</dbReference>
<dbReference type="SUPFAM" id="SSF51306">
    <property type="entry name" value="LexA/Signal peptidase"/>
    <property type="match status" value="1"/>
</dbReference>
<feature type="domain" description="Peptidase S24/S26A/S26B/S26C" evidence="4">
    <location>
        <begin position="134"/>
        <end position="217"/>
    </location>
</feature>
<dbReference type="Proteomes" id="UP000476332">
    <property type="component" value="Unassembled WGS sequence"/>
</dbReference>
<evidence type="ECO:0000313" key="5">
    <source>
        <dbReference type="EMBL" id="NDV87994.1"/>
    </source>
</evidence>
<name>A0A6L9MJD1_9HYPH</name>
<dbReference type="RefSeq" id="WP_163044828.1">
    <property type="nucleotide sequence ID" value="NZ_JAAAMJ010000012.1"/>
</dbReference>
<dbReference type="CDD" id="cd06529">
    <property type="entry name" value="S24_LexA-like"/>
    <property type="match status" value="1"/>
</dbReference>
<accession>A0A6L9MJD1</accession>
<keyword evidence="2" id="KW-0238">DNA-binding</keyword>
<dbReference type="PANTHER" id="PTHR40661">
    <property type="match status" value="1"/>
</dbReference>
<evidence type="ECO:0000256" key="2">
    <source>
        <dbReference type="ARBA" id="ARBA00023125"/>
    </source>
</evidence>
<dbReference type="PANTHER" id="PTHR40661:SF3">
    <property type="entry name" value="FELS-1 PROPHAGE TRANSCRIPTIONAL REGULATOR"/>
    <property type="match status" value="1"/>
</dbReference>
<organism evidence="5 6">
    <name type="scientific">Aurantimonas aggregata</name>
    <dbReference type="NCBI Taxonomy" id="2047720"/>
    <lineage>
        <taxon>Bacteria</taxon>
        <taxon>Pseudomonadati</taxon>
        <taxon>Pseudomonadota</taxon>
        <taxon>Alphaproteobacteria</taxon>
        <taxon>Hyphomicrobiales</taxon>
        <taxon>Aurantimonadaceae</taxon>
        <taxon>Aurantimonas</taxon>
    </lineage>
</organism>
<evidence type="ECO:0000259" key="4">
    <source>
        <dbReference type="Pfam" id="PF00717"/>
    </source>
</evidence>